<evidence type="ECO:0000313" key="2">
    <source>
        <dbReference type="EMBL" id="CAA9295658.1"/>
    </source>
</evidence>
<gene>
    <name evidence="2" type="ORF">AVDCRST_MAG68-255</name>
</gene>
<dbReference type="EMBL" id="CADCTW010000002">
    <property type="protein sequence ID" value="CAA9295658.1"/>
    <property type="molecule type" value="Genomic_DNA"/>
</dbReference>
<feature type="region of interest" description="Disordered" evidence="1">
    <location>
        <begin position="42"/>
        <end position="66"/>
    </location>
</feature>
<proteinExistence type="predicted"/>
<accession>A0A6J4K4X0</accession>
<sequence>MNSPLGPREVPLRALCLTMRSGGNQSADADFAQVQRRMNSLLEGASTTELRGSGVDGARPEDRGGR</sequence>
<protein>
    <submittedName>
        <fullName evidence="2">Uncharacterized protein</fullName>
    </submittedName>
</protein>
<organism evidence="2">
    <name type="scientific">uncultured Gemmatimonadota bacterium</name>
    <dbReference type="NCBI Taxonomy" id="203437"/>
    <lineage>
        <taxon>Bacteria</taxon>
        <taxon>Pseudomonadati</taxon>
        <taxon>Gemmatimonadota</taxon>
        <taxon>environmental samples</taxon>
    </lineage>
</organism>
<name>A0A6J4K4X0_9BACT</name>
<reference evidence="2" key="1">
    <citation type="submission" date="2020-02" db="EMBL/GenBank/DDBJ databases">
        <authorList>
            <person name="Meier V. D."/>
        </authorList>
    </citation>
    <scope>NUCLEOTIDE SEQUENCE</scope>
    <source>
        <strain evidence="2">AVDCRST_MAG68</strain>
    </source>
</reference>
<dbReference type="AlphaFoldDB" id="A0A6J4K4X0"/>
<evidence type="ECO:0000256" key="1">
    <source>
        <dbReference type="SAM" id="MobiDB-lite"/>
    </source>
</evidence>